<feature type="domain" description="FAS1-like dehydratase" evidence="1">
    <location>
        <begin position="26"/>
        <end position="157"/>
    </location>
</feature>
<evidence type="ECO:0000313" key="5">
    <source>
        <dbReference type="Proteomes" id="UP000465812"/>
    </source>
</evidence>
<dbReference type="InterPro" id="IPR029069">
    <property type="entry name" value="HotDog_dom_sf"/>
</dbReference>
<dbReference type="EMBL" id="AP022590">
    <property type="protein sequence ID" value="BBY38135.1"/>
    <property type="molecule type" value="Genomic_DNA"/>
</dbReference>
<evidence type="ECO:0000313" key="4">
    <source>
        <dbReference type="Proteomes" id="UP000192760"/>
    </source>
</evidence>
<proteinExistence type="predicted"/>
<dbReference type="RefSeq" id="WP_083095969.1">
    <property type="nucleotide sequence ID" value="NZ_AP022590.1"/>
</dbReference>
<dbReference type="AlphaFoldDB" id="A0A1X0FT24"/>
<dbReference type="Proteomes" id="UP000465812">
    <property type="component" value="Chromosome"/>
</dbReference>
<dbReference type="SUPFAM" id="SSF54637">
    <property type="entry name" value="Thioesterase/thiol ester dehydrase-isomerase"/>
    <property type="match status" value="2"/>
</dbReference>
<sequence>MAQAVEPQQRFPLITEDALNALRSRIGQQFERPAPHVTEATADSIRHWALGIGDDNPLWLDPDYAHKTRWRGVTAPGTFLYAFDRVVSGYVSGLPGIHAMFAGTDWQWYAPIRLGDRIEAKPVLRDLIEMQSTFSGRSVKQTYRVSFVNQDGKLLCEADSWCIRTQRDVARERATREAVKPKVWTPEEIAEIDRHYAQHRRRGGVTRYWEDVSEGETLPTMLKGPSTVTSFVCFTQGWGSLYVKAHGPAFEMFRSHPALGIPNDLGVPEPPERVHWDNELARAVGVPAAYDYGPERISWLGHLMTDWIGDDGFLNRLNVQVRRHNIIGDLTTCGGTVTRKWVDDDGHFVEVAVVATNQRGEQTAVGTAVATLPCKGE</sequence>
<evidence type="ECO:0000259" key="1">
    <source>
        <dbReference type="Pfam" id="PF13452"/>
    </source>
</evidence>
<dbReference type="STRING" id="560555.BST30_15740"/>
<dbReference type="InterPro" id="IPR039569">
    <property type="entry name" value="FAS1-like_DH_region"/>
</dbReference>
<reference evidence="2" key="3">
    <citation type="submission" date="2020-02" db="EMBL/GenBank/DDBJ databases">
        <authorList>
            <person name="Matsumoto Y."/>
            <person name="Motooka D."/>
            <person name="Nakamura S."/>
        </authorList>
    </citation>
    <scope>NUCLEOTIDE SEQUENCE</scope>
    <source>
        <strain evidence="2">JCM 18113</strain>
    </source>
</reference>
<gene>
    <name evidence="3" type="ORF">BST30_15740</name>
    <name evidence="2" type="ORF">MMAN_22690</name>
</gene>
<reference evidence="3 4" key="1">
    <citation type="submission" date="2017-02" db="EMBL/GenBank/DDBJ databases">
        <title>The new phylogeny of genus Mycobacterium.</title>
        <authorList>
            <person name="Tortoli E."/>
            <person name="Trovato A."/>
            <person name="Cirillo D.M."/>
        </authorList>
    </citation>
    <scope>NUCLEOTIDE SEQUENCE [LARGE SCALE GENOMIC DNA]</scope>
    <source>
        <strain evidence="3 4">DSM 45255</strain>
    </source>
</reference>
<evidence type="ECO:0000313" key="2">
    <source>
        <dbReference type="EMBL" id="BBY38135.1"/>
    </source>
</evidence>
<dbReference type="CDD" id="cd03441">
    <property type="entry name" value="R_hydratase_like"/>
    <property type="match status" value="1"/>
</dbReference>
<protein>
    <submittedName>
        <fullName evidence="2">Acyl dehydratase</fullName>
    </submittedName>
</protein>
<reference evidence="2 5" key="2">
    <citation type="journal article" date="2019" name="Emerg. Microbes Infect.">
        <title>Comprehensive subspecies identification of 175 nontuberculous mycobacteria species based on 7547 genomic profiles.</title>
        <authorList>
            <person name="Matsumoto Y."/>
            <person name="Kinjo T."/>
            <person name="Motooka D."/>
            <person name="Nabeya D."/>
            <person name="Jung N."/>
            <person name="Uechi K."/>
            <person name="Horii T."/>
            <person name="Iida T."/>
            <person name="Fujita J."/>
            <person name="Nakamura S."/>
        </authorList>
    </citation>
    <scope>NUCLEOTIDE SEQUENCE [LARGE SCALE GENOMIC DNA]</scope>
    <source>
        <strain evidence="2 5">JCM 18113</strain>
    </source>
</reference>
<evidence type="ECO:0000313" key="3">
    <source>
        <dbReference type="EMBL" id="ORB04912.1"/>
    </source>
</evidence>
<dbReference type="Proteomes" id="UP000192760">
    <property type="component" value="Unassembled WGS sequence"/>
</dbReference>
<keyword evidence="5" id="KW-1185">Reference proteome</keyword>
<name>A0A1X0FT24_MYCNT</name>
<dbReference type="Gene3D" id="3.10.129.10">
    <property type="entry name" value="Hotdog Thioesterase"/>
    <property type="match status" value="2"/>
</dbReference>
<dbReference type="Pfam" id="PF13452">
    <property type="entry name" value="FAS1_DH_region"/>
    <property type="match status" value="1"/>
</dbReference>
<organism evidence="3 4">
    <name type="scientific">Mycobacterium mantenii</name>
    <dbReference type="NCBI Taxonomy" id="560555"/>
    <lineage>
        <taxon>Bacteria</taxon>
        <taxon>Bacillati</taxon>
        <taxon>Actinomycetota</taxon>
        <taxon>Actinomycetes</taxon>
        <taxon>Mycobacteriales</taxon>
        <taxon>Mycobacteriaceae</taxon>
        <taxon>Mycobacterium</taxon>
        <taxon>Mycobacterium avium complex (MAC)</taxon>
    </lineage>
</organism>
<dbReference type="EMBL" id="MVHW01000017">
    <property type="protein sequence ID" value="ORB04912.1"/>
    <property type="molecule type" value="Genomic_DNA"/>
</dbReference>
<accession>A0A1X0FT24</accession>